<dbReference type="OrthoDB" id="9794954at2"/>
<protein>
    <submittedName>
        <fullName evidence="4">2-oxoglutarate-acceptor oxidoreductase subunit OorA</fullName>
    </submittedName>
</protein>
<gene>
    <name evidence="4" type="primary">oorA</name>
    <name evidence="4" type="ORF">CAMGR0001_0940</name>
</gene>
<evidence type="ECO:0000259" key="2">
    <source>
        <dbReference type="Pfam" id="PF01855"/>
    </source>
</evidence>
<accession>C8PGE7</accession>
<dbReference type="InterPro" id="IPR002880">
    <property type="entry name" value="Pyrv_Fd/Flavodoxin_OxRdtase_N"/>
</dbReference>
<dbReference type="eggNOG" id="COG0674">
    <property type="taxonomic scope" value="Bacteria"/>
</dbReference>
<dbReference type="GO" id="GO:0016491">
    <property type="term" value="F:oxidoreductase activity"/>
    <property type="evidence" value="ECO:0007669"/>
    <property type="project" value="UniProtKB-KW"/>
</dbReference>
<dbReference type="CDD" id="cd07034">
    <property type="entry name" value="TPP_PYR_PFOR_IOR-alpha_like"/>
    <property type="match status" value="1"/>
</dbReference>
<reference evidence="4 5" key="1">
    <citation type="submission" date="2009-07" db="EMBL/GenBank/DDBJ databases">
        <authorList>
            <person name="Madupu R."/>
            <person name="Sebastian Y."/>
            <person name="Durkin A.S."/>
            <person name="Torralba M."/>
            <person name="Methe B."/>
            <person name="Sutton G.G."/>
            <person name="Strausberg R.L."/>
            <person name="Nelson K.E."/>
        </authorList>
    </citation>
    <scope>NUCLEOTIDE SEQUENCE [LARGE SCALE GENOMIC DNA]</scope>
    <source>
        <strain evidence="4 5">RM3268</strain>
    </source>
</reference>
<sequence>MREVISTGNALIARAAIDCGCNFFGGYPITPSSEIAHEMSRLLPKVGGKFIQMEDEISGISVALGASMSGAKAMTASSGPGISLKSEQIGLGFIAEIPLLIVNVMRGGPSTGLPTRVAQGDILQARNPTHGDFQSIALCPGSLKEAYTQTVRAFNLAERFMTPVFLLLDETLGHMQAKAVLPEISDLKIERRAEFKGSPKDYEPYDAAPDKPAVLNPFFRGYHYHITGLHHGGKGFPTENEQIVDHSIKRLFNKISAHEDEIVQYEEFMLDDAEICIIAYGSVSLAAKDAILKLRGQGVRVGLFRPITLWPSPERKLRELGERFNKILIAELNLGQYLLEVQRACLRDDFKTLLKANGRPISPSEIIEKVKEL</sequence>
<dbReference type="Gene3D" id="3.40.50.920">
    <property type="match status" value="1"/>
</dbReference>
<evidence type="ECO:0000313" key="5">
    <source>
        <dbReference type="Proteomes" id="UP000005709"/>
    </source>
</evidence>
<evidence type="ECO:0000259" key="3">
    <source>
        <dbReference type="Pfam" id="PF17147"/>
    </source>
</evidence>
<dbReference type="FunFam" id="3.40.50.970:FF:000022">
    <property type="entry name" value="2-oxoglutarate ferredoxin oxidoreductase alpha subunit"/>
    <property type="match status" value="1"/>
</dbReference>
<feature type="domain" description="Pyruvate:ferredoxin oxidoreductase core" evidence="3">
    <location>
        <begin position="273"/>
        <end position="366"/>
    </location>
</feature>
<dbReference type="EMBL" id="ACYG01000019">
    <property type="protein sequence ID" value="EEV18185.1"/>
    <property type="molecule type" value="Genomic_DNA"/>
</dbReference>
<feature type="domain" description="Pyruvate flavodoxin/ferredoxin oxidoreductase pyrimidine binding" evidence="2">
    <location>
        <begin position="15"/>
        <end position="240"/>
    </location>
</feature>
<dbReference type="NCBIfam" id="NF007206">
    <property type="entry name" value="PRK09627.1"/>
    <property type="match status" value="1"/>
</dbReference>
<dbReference type="SUPFAM" id="SSF52922">
    <property type="entry name" value="TK C-terminal domain-like"/>
    <property type="match status" value="1"/>
</dbReference>
<dbReference type="InterPro" id="IPR009014">
    <property type="entry name" value="Transketo_C/PFOR_II"/>
</dbReference>
<dbReference type="FunFam" id="3.40.50.920:FF:000013">
    <property type="entry name" value="Ferredoxin oxidoreductase alpha subunit"/>
    <property type="match status" value="1"/>
</dbReference>
<comment type="caution">
    <text evidence="4">The sequence shown here is derived from an EMBL/GenBank/DDBJ whole genome shotgun (WGS) entry which is preliminary data.</text>
</comment>
<dbReference type="Gene3D" id="3.40.50.970">
    <property type="match status" value="1"/>
</dbReference>
<dbReference type="PANTHER" id="PTHR43088">
    <property type="entry name" value="SUBUNIT OF PYRUVATE:FLAVODOXIN OXIDOREDUCTASE-RELATED"/>
    <property type="match status" value="1"/>
</dbReference>
<dbReference type="AlphaFoldDB" id="C8PGE7"/>
<organism evidence="4 5">
    <name type="scientific">Campylobacter gracilis RM3268</name>
    <dbReference type="NCBI Taxonomy" id="553220"/>
    <lineage>
        <taxon>Bacteria</taxon>
        <taxon>Pseudomonadati</taxon>
        <taxon>Campylobacterota</taxon>
        <taxon>Epsilonproteobacteria</taxon>
        <taxon>Campylobacterales</taxon>
        <taxon>Campylobacteraceae</taxon>
        <taxon>Campylobacter</taxon>
    </lineage>
</organism>
<dbReference type="SUPFAM" id="SSF52518">
    <property type="entry name" value="Thiamin diphosphate-binding fold (THDP-binding)"/>
    <property type="match status" value="1"/>
</dbReference>
<dbReference type="STRING" id="824.CGRAC_1129"/>
<dbReference type="PANTHER" id="PTHR43088:SF1">
    <property type="entry name" value="SUBUNIT OF PYRUVATE:FLAVODOXIN OXIDOREDUCTASE"/>
    <property type="match status" value="1"/>
</dbReference>
<dbReference type="InterPro" id="IPR033412">
    <property type="entry name" value="PFOR_II"/>
</dbReference>
<dbReference type="Pfam" id="PF17147">
    <property type="entry name" value="PFOR_II"/>
    <property type="match status" value="1"/>
</dbReference>
<dbReference type="Proteomes" id="UP000005709">
    <property type="component" value="Unassembled WGS sequence"/>
</dbReference>
<evidence type="ECO:0000256" key="1">
    <source>
        <dbReference type="ARBA" id="ARBA00023002"/>
    </source>
</evidence>
<dbReference type="NCBIfam" id="NF006412">
    <property type="entry name" value="PRK08659.1"/>
    <property type="match status" value="1"/>
</dbReference>
<evidence type="ECO:0000313" key="4">
    <source>
        <dbReference type="EMBL" id="EEV18185.1"/>
    </source>
</evidence>
<dbReference type="RefSeq" id="WP_005870516.1">
    <property type="nucleotide sequence ID" value="NZ_ACYG01000019.1"/>
</dbReference>
<name>C8PGE7_9BACT</name>
<keyword evidence="1" id="KW-0560">Oxidoreductase</keyword>
<dbReference type="Pfam" id="PF01855">
    <property type="entry name" value="POR_N"/>
    <property type="match status" value="1"/>
</dbReference>
<dbReference type="InterPro" id="IPR029061">
    <property type="entry name" value="THDP-binding"/>
</dbReference>
<proteinExistence type="predicted"/>
<keyword evidence="5" id="KW-1185">Reference proteome</keyword>
<dbReference type="InterPro" id="IPR052368">
    <property type="entry name" value="2-oxoacid_oxidoreductase"/>
</dbReference>